<evidence type="ECO:0000256" key="1">
    <source>
        <dbReference type="SAM" id="Phobius"/>
    </source>
</evidence>
<sequence>MFFNFALDNKNPIVRSKGWPAASLLCCSASSSWMFVGLVVSLAGAILSLLAVGRLLDPLKELVWFWERFPSFLHPNNPISDKSRFARWDDLKMDAKSINFAGEEYLWRPYALETKNSLLLYKEGEGRWVFVTGGGDEVDELICCVRVSELVGIEGVIEHGQYLPHRVAMQFGMDQGHPGLLGLVL</sequence>
<dbReference type="Pfam" id="PF10536">
    <property type="entry name" value="PMD"/>
    <property type="match status" value="1"/>
</dbReference>
<dbReference type="InterPro" id="IPR044824">
    <property type="entry name" value="MAIN-like"/>
</dbReference>
<gene>
    <name evidence="3" type="ORF">DM860_017136</name>
</gene>
<keyword evidence="1" id="KW-0472">Membrane</keyword>
<evidence type="ECO:0000313" key="4">
    <source>
        <dbReference type="Proteomes" id="UP000249390"/>
    </source>
</evidence>
<keyword evidence="1" id="KW-0812">Transmembrane</keyword>
<dbReference type="AlphaFoldDB" id="A0A328DEC7"/>
<keyword evidence="1" id="KW-1133">Transmembrane helix</keyword>
<feature type="domain" description="Aminotransferase-like plant mobile" evidence="2">
    <location>
        <begin position="63"/>
        <end position="180"/>
    </location>
</feature>
<name>A0A328DEC7_9ASTE</name>
<dbReference type="EMBL" id="NQVE01000165">
    <property type="protein sequence ID" value="RAL42591.1"/>
    <property type="molecule type" value="Genomic_DNA"/>
</dbReference>
<dbReference type="InterPro" id="IPR019557">
    <property type="entry name" value="AminoTfrase-like_pln_mobile"/>
</dbReference>
<dbReference type="GO" id="GO:0010073">
    <property type="term" value="P:meristem maintenance"/>
    <property type="evidence" value="ECO:0007669"/>
    <property type="project" value="InterPro"/>
</dbReference>
<comment type="caution">
    <text evidence="3">The sequence shown here is derived from an EMBL/GenBank/DDBJ whole genome shotgun (WGS) entry which is preliminary data.</text>
</comment>
<dbReference type="PANTHER" id="PTHR46033">
    <property type="entry name" value="PROTEIN MAIN-LIKE 2"/>
    <property type="match status" value="1"/>
</dbReference>
<protein>
    <recommendedName>
        <fullName evidence="2">Aminotransferase-like plant mobile domain-containing protein</fullName>
    </recommendedName>
</protein>
<dbReference type="PANTHER" id="PTHR46033:SF67">
    <property type="entry name" value="AMINOTRANSFERASE-LIKE, PLANT MOBILE DOMAIN FAMILY PROTEIN"/>
    <property type="match status" value="1"/>
</dbReference>
<feature type="transmembrane region" description="Helical" evidence="1">
    <location>
        <begin position="33"/>
        <end position="52"/>
    </location>
</feature>
<dbReference type="Proteomes" id="UP000249390">
    <property type="component" value="Unassembled WGS sequence"/>
</dbReference>
<evidence type="ECO:0000313" key="3">
    <source>
        <dbReference type="EMBL" id="RAL42591.1"/>
    </source>
</evidence>
<proteinExistence type="predicted"/>
<evidence type="ECO:0000259" key="2">
    <source>
        <dbReference type="Pfam" id="PF10536"/>
    </source>
</evidence>
<accession>A0A328DEC7</accession>
<organism evidence="3 4">
    <name type="scientific">Cuscuta australis</name>
    <dbReference type="NCBI Taxonomy" id="267555"/>
    <lineage>
        <taxon>Eukaryota</taxon>
        <taxon>Viridiplantae</taxon>
        <taxon>Streptophyta</taxon>
        <taxon>Embryophyta</taxon>
        <taxon>Tracheophyta</taxon>
        <taxon>Spermatophyta</taxon>
        <taxon>Magnoliopsida</taxon>
        <taxon>eudicotyledons</taxon>
        <taxon>Gunneridae</taxon>
        <taxon>Pentapetalae</taxon>
        <taxon>asterids</taxon>
        <taxon>lamiids</taxon>
        <taxon>Solanales</taxon>
        <taxon>Convolvulaceae</taxon>
        <taxon>Cuscuteae</taxon>
        <taxon>Cuscuta</taxon>
        <taxon>Cuscuta subgen. Grammica</taxon>
        <taxon>Cuscuta sect. Cleistogrammica</taxon>
    </lineage>
</organism>
<reference evidence="3 4" key="1">
    <citation type="submission" date="2018-06" db="EMBL/GenBank/DDBJ databases">
        <title>The Genome of Cuscuta australis (Dodder) Provides Insight into the Evolution of Plant Parasitism.</title>
        <authorList>
            <person name="Liu H."/>
        </authorList>
    </citation>
    <scope>NUCLEOTIDE SEQUENCE [LARGE SCALE GENOMIC DNA]</scope>
    <source>
        <strain evidence="4">cv. Yunnan</strain>
        <tissue evidence="3">Vines</tissue>
    </source>
</reference>
<keyword evidence="4" id="KW-1185">Reference proteome</keyword>